<keyword evidence="1 6" id="KW-0963">Cytoplasm</keyword>
<reference evidence="8 9" key="1">
    <citation type="submission" date="2020-02" db="EMBL/GenBank/DDBJ databases">
        <authorList>
            <person name="Hogendoorn C."/>
        </authorList>
    </citation>
    <scope>NUCLEOTIDE SEQUENCE [LARGE SCALE GENOMIC DNA]</scope>
    <source>
        <strain evidence="8">METHB21</strain>
    </source>
</reference>
<dbReference type="InterPro" id="IPR013325">
    <property type="entry name" value="RNA_pol_sigma_r2"/>
</dbReference>
<dbReference type="NCBIfam" id="NF005413">
    <property type="entry name" value="PRK06986.1"/>
    <property type="match status" value="1"/>
</dbReference>
<dbReference type="Pfam" id="PF04539">
    <property type="entry name" value="Sigma70_r3"/>
    <property type="match status" value="1"/>
</dbReference>
<dbReference type="Gene3D" id="1.20.140.160">
    <property type="match status" value="1"/>
</dbReference>
<evidence type="ECO:0000256" key="2">
    <source>
        <dbReference type="ARBA" id="ARBA00023015"/>
    </source>
</evidence>
<evidence type="ECO:0000256" key="3">
    <source>
        <dbReference type="ARBA" id="ARBA00023082"/>
    </source>
</evidence>
<evidence type="ECO:0000256" key="6">
    <source>
        <dbReference type="HAMAP-Rule" id="MF_00962"/>
    </source>
</evidence>
<comment type="similarity">
    <text evidence="6">Belongs to the sigma-70 factor family. FliA subfamily.</text>
</comment>
<protein>
    <recommendedName>
        <fullName evidence="6">RNA polymerase sigma factor FliA</fullName>
    </recommendedName>
    <alternativeName>
        <fullName evidence="6">RNA polymerase sigma factor for flagellar operon</fullName>
    </alternativeName>
    <alternativeName>
        <fullName evidence="6">Sigma F</fullName>
    </alternativeName>
    <alternativeName>
        <fullName evidence="6">Sigma-28</fullName>
    </alternativeName>
</protein>
<dbReference type="AlphaFoldDB" id="A0A8S0YA24"/>
<feature type="region of interest" description="Sigma-70 factor domain-4" evidence="6">
    <location>
        <begin position="185"/>
        <end position="233"/>
    </location>
</feature>
<dbReference type="NCBIfam" id="TIGR02479">
    <property type="entry name" value="FliA_WhiG"/>
    <property type="match status" value="1"/>
</dbReference>
<evidence type="ECO:0000313" key="8">
    <source>
        <dbReference type="EMBL" id="CAA9890981.1"/>
    </source>
</evidence>
<dbReference type="InterPro" id="IPR000943">
    <property type="entry name" value="RNA_pol_sigma70"/>
</dbReference>
<dbReference type="PROSITE" id="PS00715">
    <property type="entry name" value="SIGMA70_1"/>
    <property type="match status" value="1"/>
</dbReference>
<proteinExistence type="inferred from homology"/>
<accession>A0A8S0YA24</accession>
<sequence length="246" mass="27775">MNGVAMYTSVKAGRTDEQVMQHVPLVKRIACHLMNRLPDSVQVDDLIQAGMLGLLEAISNYDATQGASFDTYAGIRIRGSMLDEVRRSDWTPRSVHKKSRMISDAIRSIENSTGREARASDVAGYLGMDIDEYNHILQDSISCRIFSVEELAQTGDHYLDESQSLEEEPLDRLSRNDFHQALASAIMGLPEREQLVISLYYDEELNLREIGEVMNISESRVSQISSQAVLRLRSRLAEWLEDIRPA</sequence>
<dbReference type="PANTHER" id="PTHR30385">
    <property type="entry name" value="SIGMA FACTOR F FLAGELLAR"/>
    <property type="match status" value="1"/>
</dbReference>
<dbReference type="PIRSF" id="PIRSF000770">
    <property type="entry name" value="RNA_pol_sigma-SigE/K"/>
    <property type="match status" value="1"/>
</dbReference>
<dbReference type="RefSeq" id="WP_174625884.1">
    <property type="nucleotide sequence ID" value="NZ_CADCXN010000060.1"/>
</dbReference>
<evidence type="ECO:0000259" key="7">
    <source>
        <dbReference type="PROSITE" id="PS00715"/>
    </source>
</evidence>
<dbReference type="Gene3D" id="1.10.1740.10">
    <property type="match status" value="1"/>
</dbReference>
<dbReference type="PRINTS" id="PR00046">
    <property type="entry name" value="SIGMA70FCT"/>
</dbReference>
<dbReference type="Proteomes" id="UP000494216">
    <property type="component" value="Unassembled WGS sequence"/>
</dbReference>
<organism evidence="8 9">
    <name type="scientific">Candidatus Methylobacter favarea</name>
    <dbReference type="NCBI Taxonomy" id="2707345"/>
    <lineage>
        <taxon>Bacteria</taxon>
        <taxon>Pseudomonadati</taxon>
        <taxon>Pseudomonadota</taxon>
        <taxon>Gammaproteobacteria</taxon>
        <taxon>Methylococcales</taxon>
        <taxon>Methylococcaceae</taxon>
        <taxon>Methylobacter</taxon>
    </lineage>
</organism>
<comment type="function">
    <text evidence="6">Sigma factors are initiation factors that promote the attachment of RNA polymerase to specific initiation sites and are then released. This sigma factor controls the expression of flagella-related genes.</text>
</comment>
<keyword evidence="2 6" id="KW-0805">Transcription regulation</keyword>
<keyword evidence="3 6" id="KW-0731">Sigma factor</keyword>
<evidence type="ECO:0000313" key="9">
    <source>
        <dbReference type="Proteomes" id="UP000494216"/>
    </source>
</evidence>
<dbReference type="InterPro" id="IPR007630">
    <property type="entry name" value="RNA_pol_sigma70_r4"/>
</dbReference>
<dbReference type="InterPro" id="IPR013324">
    <property type="entry name" value="RNA_pol_sigma_r3/r4-like"/>
</dbReference>
<dbReference type="PANTHER" id="PTHR30385:SF7">
    <property type="entry name" value="RNA POLYMERASE SIGMA FACTOR FLIA"/>
    <property type="match status" value="1"/>
</dbReference>
<comment type="subcellular location">
    <subcellularLocation>
        <location evidence="6">Cytoplasm</location>
    </subcellularLocation>
</comment>
<evidence type="ECO:0000256" key="1">
    <source>
        <dbReference type="ARBA" id="ARBA00022490"/>
    </source>
</evidence>
<comment type="caution">
    <text evidence="6">Lacks conserved residue(s) required for the propagation of feature annotation.</text>
</comment>
<comment type="caution">
    <text evidence="8">The sequence shown here is derived from an EMBL/GenBank/DDBJ whole genome shotgun (WGS) entry which is preliminary data.</text>
</comment>
<dbReference type="GO" id="GO:0005737">
    <property type="term" value="C:cytoplasm"/>
    <property type="evidence" value="ECO:0007669"/>
    <property type="project" value="UniProtKB-SubCell"/>
</dbReference>
<feature type="DNA-binding region" description="H-T-H motif" evidence="6">
    <location>
        <begin position="207"/>
        <end position="226"/>
    </location>
</feature>
<dbReference type="GO" id="GO:0003899">
    <property type="term" value="F:DNA-directed RNA polymerase activity"/>
    <property type="evidence" value="ECO:0007669"/>
    <property type="project" value="InterPro"/>
</dbReference>
<evidence type="ECO:0000256" key="5">
    <source>
        <dbReference type="ARBA" id="ARBA00023163"/>
    </source>
</evidence>
<keyword evidence="4 6" id="KW-0238">DNA-binding</keyword>
<gene>
    <name evidence="6 8" type="primary">fliA</name>
    <name evidence="8" type="ORF">METHB2_310012</name>
</gene>
<keyword evidence="5 6" id="KW-0804">Transcription</keyword>
<evidence type="ECO:0000256" key="4">
    <source>
        <dbReference type="ARBA" id="ARBA00023125"/>
    </source>
</evidence>
<dbReference type="NCBIfam" id="TIGR02937">
    <property type="entry name" value="sigma70-ECF"/>
    <property type="match status" value="1"/>
</dbReference>
<dbReference type="FunFam" id="1.10.1740.10:FF:000002">
    <property type="entry name" value="RNA polymerase sigma factor FliA"/>
    <property type="match status" value="1"/>
</dbReference>
<dbReference type="HAMAP" id="MF_00962">
    <property type="entry name" value="Sigma70_FliA"/>
    <property type="match status" value="1"/>
</dbReference>
<dbReference type="InterPro" id="IPR014284">
    <property type="entry name" value="RNA_pol_sigma-70_dom"/>
</dbReference>
<dbReference type="InterPro" id="IPR012845">
    <property type="entry name" value="RNA_pol_sigma_FliA_WhiG"/>
</dbReference>
<dbReference type="GO" id="GO:0003677">
    <property type="term" value="F:DNA binding"/>
    <property type="evidence" value="ECO:0007669"/>
    <property type="project" value="UniProtKB-UniRule"/>
</dbReference>
<dbReference type="Pfam" id="PF04542">
    <property type="entry name" value="Sigma70_r2"/>
    <property type="match status" value="1"/>
</dbReference>
<dbReference type="SUPFAM" id="SSF88659">
    <property type="entry name" value="Sigma3 and sigma4 domains of RNA polymerase sigma factors"/>
    <property type="match status" value="2"/>
</dbReference>
<dbReference type="SUPFAM" id="SSF88946">
    <property type="entry name" value="Sigma2 domain of RNA polymerase sigma factors"/>
    <property type="match status" value="1"/>
</dbReference>
<dbReference type="Pfam" id="PF04545">
    <property type="entry name" value="Sigma70_r4"/>
    <property type="match status" value="1"/>
</dbReference>
<dbReference type="CDD" id="cd06171">
    <property type="entry name" value="Sigma70_r4"/>
    <property type="match status" value="1"/>
</dbReference>
<name>A0A8S0YA24_9GAMM</name>
<dbReference type="EMBL" id="CADCXN010000060">
    <property type="protein sequence ID" value="CAA9890981.1"/>
    <property type="molecule type" value="Genomic_DNA"/>
</dbReference>
<dbReference type="InterPro" id="IPR007624">
    <property type="entry name" value="RNA_pol_sigma70_r3"/>
</dbReference>
<dbReference type="GO" id="GO:0006352">
    <property type="term" value="P:DNA-templated transcription initiation"/>
    <property type="evidence" value="ECO:0007669"/>
    <property type="project" value="UniProtKB-UniRule"/>
</dbReference>
<feature type="short sequence motif" description="Interaction with polymerase core subunit RpoC" evidence="6">
    <location>
        <begin position="45"/>
        <end position="48"/>
    </location>
</feature>
<feature type="domain" description="RNA polymerase sigma-70" evidence="7">
    <location>
        <begin position="45"/>
        <end position="58"/>
    </location>
</feature>
<dbReference type="InterPro" id="IPR007627">
    <property type="entry name" value="RNA_pol_sigma70_r2"/>
</dbReference>
<dbReference type="GO" id="GO:0016987">
    <property type="term" value="F:sigma factor activity"/>
    <property type="evidence" value="ECO:0007669"/>
    <property type="project" value="UniProtKB-UniRule"/>
</dbReference>
<dbReference type="InterPro" id="IPR028617">
    <property type="entry name" value="Sigma70_FliA"/>
</dbReference>
<keyword evidence="9" id="KW-1185">Reference proteome</keyword>